<protein>
    <submittedName>
        <fullName evidence="1">Uncharacterized protein</fullName>
    </submittedName>
</protein>
<comment type="caution">
    <text evidence="1">The sequence shown here is derived from an EMBL/GenBank/DDBJ whole genome shotgun (WGS) entry which is preliminary data.</text>
</comment>
<dbReference type="AlphaFoldDB" id="A0A2S8F7H3"/>
<reference evidence="1 2" key="1">
    <citation type="submission" date="2018-02" db="EMBL/GenBank/DDBJ databases">
        <title>Comparative genomes isolates from brazilian mangrove.</title>
        <authorList>
            <person name="Araujo J.E."/>
            <person name="Taketani R.G."/>
            <person name="Silva M.C.P."/>
            <person name="Loureco M.V."/>
            <person name="Andreote F.D."/>
        </authorList>
    </citation>
    <scope>NUCLEOTIDE SEQUENCE [LARGE SCALE GENOMIC DNA]</scope>
    <source>
        <strain evidence="1 2">NAP PRIS-MGV</strain>
    </source>
</reference>
<dbReference type="RefSeq" id="WP_105358383.1">
    <property type="nucleotide sequence ID" value="NZ_PUIB01000025.1"/>
</dbReference>
<dbReference type="EMBL" id="PUIB01000025">
    <property type="protein sequence ID" value="PQO28107.1"/>
    <property type="molecule type" value="Genomic_DNA"/>
</dbReference>
<accession>A0A2S8F7H3</accession>
<evidence type="ECO:0000313" key="1">
    <source>
        <dbReference type="EMBL" id="PQO28107.1"/>
    </source>
</evidence>
<proteinExistence type="predicted"/>
<dbReference type="OrthoDB" id="9904311at2"/>
<evidence type="ECO:0000313" key="2">
    <source>
        <dbReference type="Proteomes" id="UP000239388"/>
    </source>
</evidence>
<gene>
    <name evidence="1" type="ORF">C5Y98_24680</name>
</gene>
<sequence>MPVLSKVKKRSVVMHTLSKFCAKQADRKQLDGGDAFDVDLTINGTIGKQKVEEVCRGRLTVGHDTTKNASYGIAPAKVIAWLLSVDANSAKHIEQLRQMATQKSLAEKVTADQEEQACMILKLFNQTEPKVSKGAVSFSPTQP</sequence>
<organism evidence="1 2">
    <name type="scientific">Blastopirellula marina</name>
    <dbReference type="NCBI Taxonomy" id="124"/>
    <lineage>
        <taxon>Bacteria</taxon>
        <taxon>Pseudomonadati</taxon>
        <taxon>Planctomycetota</taxon>
        <taxon>Planctomycetia</taxon>
        <taxon>Pirellulales</taxon>
        <taxon>Pirellulaceae</taxon>
        <taxon>Blastopirellula</taxon>
    </lineage>
</organism>
<dbReference type="Proteomes" id="UP000239388">
    <property type="component" value="Unassembled WGS sequence"/>
</dbReference>
<name>A0A2S8F7H3_9BACT</name>